<dbReference type="eggNOG" id="COG1607">
    <property type="taxonomic scope" value="Bacteria"/>
</dbReference>
<accession>M1L1M9</accession>
<dbReference type="OrthoDB" id="9801856at2"/>
<dbReference type="GO" id="GO:0005829">
    <property type="term" value="C:cytosol"/>
    <property type="evidence" value="ECO:0007669"/>
    <property type="project" value="TreeGrafter"/>
</dbReference>
<name>M1L1M9_9PROT</name>
<dbReference type="CDD" id="cd03442">
    <property type="entry name" value="BFIT_BACH"/>
    <property type="match status" value="1"/>
</dbReference>
<dbReference type="GO" id="GO:0052816">
    <property type="term" value="F:long-chain fatty acyl-CoA hydrolase activity"/>
    <property type="evidence" value="ECO:0007669"/>
    <property type="project" value="TreeGrafter"/>
</dbReference>
<proteinExistence type="inferred from homology"/>
<dbReference type="PATRIC" id="fig|1208919.3.peg.105"/>
<dbReference type="InterPro" id="IPR006683">
    <property type="entry name" value="Thioestr_dom"/>
</dbReference>
<keyword evidence="6" id="KW-1185">Reference proteome</keyword>
<dbReference type="AlphaFoldDB" id="M1L1M9"/>
<dbReference type="InterPro" id="IPR040170">
    <property type="entry name" value="Cytosol_ACT"/>
</dbReference>
<dbReference type="STRING" id="1208919.CDSE_0328"/>
<dbReference type="RefSeq" id="WP_015396079.1">
    <property type="nucleotide sequence ID" value="NC_020294.1"/>
</dbReference>
<evidence type="ECO:0000256" key="1">
    <source>
        <dbReference type="ARBA" id="ARBA00010458"/>
    </source>
</evidence>
<organism evidence="5 6">
    <name type="scientific">Candidatus Kinetoplastidibacterium desouzai TCC079E</name>
    <dbReference type="NCBI Taxonomy" id="1208919"/>
    <lineage>
        <taxon>Bacteria</taxon>
        <taxon>Pseudomonadati</taxon>
        <taxon>Pseudomonadota</taxon>
        <taxon>Betaproteobacteria</taxon>
        <taxon>Candidatus Kinetoplastidibacterium</taxon>
    </lineage>
</organism>
<dbReference type="SUPFAM" id="SSF54637">
    <property type="entry name" value="Thioesterase/thiol ester dehydrase-isomerase"/>
    <property type="match status" value="1"/>
</dbReference>
<dbReference type="PANTHER" id="PTHR11049:SF5">
    <property type="entry name" value="ACYL-COA THIOESTER HYDROLASE YCIA"/>
    <property type="match status" value="1"/>
</dbReference>
<dbReference type="Gene3D" id="3.10.129.10">
    <property type="entry name" value="Hotdog Thioesterase"/>
    <property type="match status" value="1"/>
</dbReference>
<dbReference type="GO" id="GO:0006637">
    <property type="term" value="P:acyl-CoA metabolic process"/>
    <property type="evidence" value="ECO:0007669"/>
    <property type="project" value="TreeGrafter"/>
</dbReference>
<evidence type="ECO:0000259" key="4">
    <source>
        <dbReference type="PROSITE" id="PS51770"/>
    </source>
</evidence>
<keyword evidence="2 3" id="KW-0378">Hydrolase</keyword>
<protein>
    <submittedName>
        <fullName evidence="5">Acyl-CoA thioesterase YciA</fullName>
        <ecNumber evidence="5">3.1.2.-</ecNumber>
    </submittedName>
</protein>
<feature type="domain" description="HotDog ACOT-type" evidence="4">
    <location>
        <begin position="10"/>
        <end position="123"/>
    </location>
</feature>
<dbReference type="HOGENOM" id="CLU_050164_2_0_4"/>
<dbReference type="PROSITE" id="PS51770">
    <property type="entry name" value="HOTDOG_ACOT"/>
    <property type="match status" value="1"/>
</dbReference>
<dbReference type="EMBL" id="CP003803">
    <property type="protein sequence ID" value="AGF46668.1"/>
    <property type="molecule type" value="Genomic_DNA"/>
</dbReference>
<sequence length="134" mass="14408">MIKIHNENINCNNLILKLMPMPSDANVNGDVFGGWIMSQIDLAGSVVATKISIGRVATVAINSLQFTSPIKIGDLVSIFANTMKTGKTSITISIDVYKETRPFNGDLIKAAEAVLTFVATDINGKSRILPSNLE</sequence>
<reference evidence="5 6" key="1">
    <citation type="journal article" date="2013" name="Genome Biol. Evol.">
        <title>Genome evolution and phylogenomic analysis of candidatus kinetoplastibacterium, the betaproteobacterial endosymbionts of strigomonas and angomonas.</title>
        <authorList>
            <person name="Alves J.M."/>
            <person name="Serrano M.G."/>
            <person name="Maia da Silva F."/>
            <person name="Voegtly L.J."/>
            <person name="Matveyev A.V."/>
            <person name="Teixeira M.M."/>
            <person name="Camargo E.P."/>
            <person name="Buck G.A."/>
        </authorList>
    </citation>
    <scope>NUCLEOTIDE SEQUENCE [LARGE SCALE GENOMIC DNA]</scope>
    <source>
        <strain evidence="5 6">TCC079E</strain>
    </source>
</reference>
<evidence type="ECO:0000313" key="5">
    <source>
        <dbReference type="EMBL" id="AGF46668.1"/>
    </source>
</evidence>
<dbReference type="EC" id="3.1.2.-" evidence="5"/>
<evidence type="ECO:0000256" key="2">
    <source>
        <dbReference type="ARBA" id="ARBA00022801"/>
    </source>
</evidence>
<evidence type="ECO:0000313" key="6">
    <source>
        <dbReference type="Proteomes" id="UP000011547"/>
    </source>
</evidence>
<dbReference type="GO" id="GO:0009062">
    <property type="term" value="P:fatty acid catabolic process"/>
    <property type="evidence" value="ECO:0007669"/>
    <property type="project" value="TreeGrafter"/>
</dbReference>
<dbReference type="InterPro" id="IPR033120">
    <property type="entry name" value="HOTDOG_ACOT"/>
</dbReference>
<dbReference type="Pfam" id="PF03061">
    <property type="entry name" value="4HBT"/>
    <property type="match status" value="1"/>
</dbReference>
<dbReference type="KEGG" id="kde:CDSE_0328"/>
<dbReference type="Proteomes" id="UP000011547">
    <property type="component" value="Chromosome"/>
</dbReference>
<evidence type="ECO:0000256" key="3">
    <source>
        <dbReference type="PROSITE-ProRule" id="PRU01106"/>
    </source>
</evidence>
<dbReference type="PANTHER" id="PTHR11049">
    <property type="entry name" value="ACYL COENZYME A THIOESTER HYDROLASE"/>
    <property type="match status" value="1"/>
</dbReference>
<dbReference type="InterPro" id="IPR029069">
    <property type="entry name" value="HotDog_dom_sf"/>
</dbReference>
<gene>
    <name evidence="5" type="ORF">CDSE_0328</name>
</gene>
<comment type="similarity">
    <text evidence="1">Belongs to the acyl coenzyme A hydrolase family.</text>
</comment>